<dbReference type="AlphaFoldDB" id="A0AA95HQ58"/>
<name>A0AA95HQ58_9BACT</name>
<protein>
    <submittedName>
        <fullName evidence="2">Uncharacterized protein</fullName>
    </submittedName>
</protein>
<dbReference type="EMBL" id="CP126056">
    <property type="protein sequence ID" value="WHX08654.1"/>
    <property type="molecule type" value="Genomic_DNA"/>
</dbReference>
<proteinExistence type="predicted"/>
<evidence type="ECO:0000313" key="3">
    <source>
        <dbReference type="Proteomes" id="UP001177934"/>
    </source>
</evidence>
<keyword evidence="1" id="KW-0732">Signal</keyword>
<organism evidence="2 3">
    <name type="scientific">Phocaeicola dorei</name>
    <dbReference type="NCBI Taxonomy" id="357276"/>
    <lineage>
        <taxon>Bacteria</taxon>
        <taxon>Pseudomonadati</taxon>
        <taxon>Bacteroidota</taxon>
        <taxon>Bacteroidia</taxon>
        <taxon>Bacteroidales</taxon>
        <taxon>Bacteroidaceae</taxon>
        <taxon>Phocaeicola</taxon>
    </lineage>
</organism>
<feature type="chain" id="PRO_5041744287" evidence="1">
    <location>
        <begin position="22"/>
        <end position="84"/>
    </location>
</feature>
<evidence type="ECO:0000313" key="2">
    <source>
        <dbReference type="EMBL" id="WHX08654.1"/>
    </source>
</evidence>
<feature type="signal peptide" evidence="1">
    <location>
        <begin position="1"/>
        <end position="21"/>
    </location>
</feature>
<sequence>MRKSICLTIVLAVFCMGEASAQKVTKTKEDPAVKAFSDSLSALSASYFAYFRLWDDLNIPAPGGYVLIRLFISCLFRPLIMKLL</sequence>
<dbReference type="Proteomes" id="UP001177934">
    <property type="component" value="Chromosome"/>
</dbReference>
<evidence type="ECO:0000256" key="1">
    <source>
        <dbReference type="SAM" id="SignalP"/>
    </source>
</evidence>
<accession>A0AA95HQ58</accession>
<reference evidence="2" key="1">
    <citation type="journal article" date="2023" name="Nat. Commun.">
        <title>Identification of a novel Human Milk Oligosaccharides utilization cluster in the infant gut commensal Bacteroides dorei.</title>
        <authorList>
            <person name="Kijner S."/>
            <person name="Ennis D."/>
            <person name="Shmorak S."/>
            <person name="Florentin A."/>
            <person name="Yassour M."/>
        </authorList>
    </citation>
    <scope>NUCLEOTIDE SEQUENCE</scope>
    <source>
        <strain evidence="2">2</strain>
    </source>
</reference>
<gene>
    <name evidence="2" type="ORF">QNN11_14285</name>
</gene>